<dbReference type="InterPro" id="IPR015867">
    <property type="entry name" value="N-reg_PII/ATP_PRibTrfase_C"/>
</dbReference>
<organism evidence="2 3">
    <name type="scientific">Cotesia congregata</name>
    <name type="common">Parasitoid wasp</name>
    <name type="synonym">Apanteles congregatus</name>
    <dbReference type="NCBI Taxonomy" id="51543"/>
    <lineage>
        <taxon>Eukaryota</taxon>
        <taxon>Metazoa</taxon>
        <taxon>Ecdysozoa</taxon>
        <taxon>Arthropoda</taxon>
        <taxon>Hexapoda</taxon>
        <taxon>Insecta</taxon>
        <taxon>Pterygota</taxon>
        <taxon>Neoptera</taxon>
        <taxon>Endopterygota</taxon>
        <taxon>Hymenoptera</taxon>
        <taxon>Apocrita</taxon>
        <taxon>Ichneumonoidea</taxon>
        <taxon>Braconidae</taxon>
        <taxon>Microgastrinae</taxon>
        <taxon>Cotesia</taxon>
    </lineage>
</organism>
<evidence type="ECO:0000313" key="3">
    <source>
        <dbReference type="Proteomes" id="UP000786811"/>
    </source>
</evidence>
<dbReference type="Pfam" id="PF03091">
    <property type="entry name" value="CutA1"/>
    <property type="match status" value="1"/>
</dbReference>
<reference evidence="2" key="1">
    <citation type="submission" date="2021-04" db="EMBL/GenBank/DDBJ databases">
        <authorList>
            <person name="Chebbi M.A.C M."/>
        </authorList>
    </citation>
    <scope>NUCLEOTIDE SEQUENCE</scope>
</reference>
<dbReference type="InterPro" id="IPR004323">
    <property type="entry name" value="Ion_tolerance_CutA"/>
</dbReference>
<dbReference type="InterPro" id="IPR011322">
    <property type="entry name" value="N-reg_PII-like_a/b"/>
</dbReference>
<name>A0A8J2HAP8_COTCN</name>
<evidence type="ECO:0000313" key="2">
    <source>
        <dbReference type="EMBL" id="CAG5092067.1"/>
    </source>
</evidence>
<comment type="caution">
    <text evidence="2">The sequence shown here is derived from an EMBL/GenBank/DDBJ whole genome shotgun (WGS) entry which is preliminary data.</text>
</comment>
<dbReference type="GO" id="GO:0010038">
    <property type="term" value="P:response to metal ion"/>
    <property type="evidence" value="ECO:0007669"/>
    <property type="project" value="InterPro"/>
</dbReference>
<sequence>MKLSSSLPIFSLLLVKNYFNPILAQRTMTTLAGVYSMIKTRTETIGNLTSFVKEFFRDNHPYEVCEVISLPINDGNEPYLNWIGSIVPSSKK</sequence>
<accession>A0A8J2HAP8</accession>
<dbReference type="OrthoDB" id="2017693at2759"/>
<dbReference type="EMBL" id="CAJNRD030001120">
    <property type="protein sequence ID" value="CAG5092067.1"/>
    <property type="molecule type" value="Genomic_DNA"/>
</dbReference>
<gene>
    <name evidence="2" type="ORF">HICCMSTLAB_LOCUS5890</name>
</gene>
<proteinExistence type="inferred from homology"/>
<dbReference type="GO" id="GO:0005507">
    <property type="term" value="F:copper ion binding"/>
    <property type="evidence" value="ECO:0007669"/>
    <property type="project" value="TreeGrafter"/>
</dbReference>
<comment type="similarity">
    <text evidence="1">Belongs to the CutA family.</text>
</comment>
<evidence type="ECO:0000256" key="1">
    <source>
        <dbReference type="ARBA" id="ARBA00010169"/>
    </source>
</evidence>
<dbReference type="SUPFAM" id="SSF54913">
    <property type="entry name" value="GlnB-like"/>
    <property type="match status" value="1"/>
</dbReference>
<protein>
    <submittedName>
        <fullName evidence="2">Similar to cuta: Protein CutA homolog (Xenopus laevis)</fullName>
    </submittedName>
</protein>
<dbReference type="Gene3D" id="3.30.70.120">
    <property type="match status" value="1"/>
</dbReference>
<dbReference type="AlphaFoldDB" id="A0A8J2HAP8"/>
<dbReference type="PANTHER" id="PTHR23419:SF8">
    <property type="entry name" value="FI09726P"/>
    <property type="match status" value="1"/>
</dbReference>
<keyword evidence="3" id="KW-1185">Reference proteome</keyword>
<dbReference type="PANTHER" id="PTHR23419">
    <property type="entry name" value="DIVALENT CATION TOLERANCE CUTA-RELATED"/>
    <property type="match status" value="1"/>
</dbReference>
<dbReference type="Proteomes" id="UP000786811">
    <property type="component" value="Unassembled WGS sequence"/>
</dbReference>